<evidence type="ECO:0000256" key="7">
    <source>
        <dbReference type="ARBA" id="ARBA00023235"/>
    </source>
</evidence>
<organism evidence="11 12">
    <name type="scientific">Malassezia japonica</name>
    <dbReference type="NCBI Taxonomy" id="223818"/>
    <lineage>
        <taxon>Eukaryota</taxon>
        <taxon>Fungi</taxon>
        <taxon>Dikarya</taxon>
        <taxon>Basidiomycota</taxon>
        <taxon>Ustilaginomycotina</taxon>
        <taxon>Malasseziomycetes</taxon>
        <taxon>Malasseziales</taxon>
        <taxon>Malasseziaceae</taxon>
        <taxon>Malassezia</taxon>
    </lineage>
</organism>
<feature type="compositionally biased region" description="Acidic residues" evidence="9">
    <location>
        <begin position="17"/>
        <end position="26"/>
    </location>
</feature>
<dbReference type="FunFam" id="2.40.100.10:FF:000003">
    <property type="entry name" value="Peptidylprolyl isomerase domain and WD repeat-containing 1"/>
    <property type="match status" value="1"/>
</dbReference>
<dbReference type="PROSITE" id="PS50072">
    <property type="entry name" value="CSA_PPIASE_2"/>
    <property type="match status" value="1"/>
</dbReference>
<dbReference type="SUPFAM" id="SSF50978">
    <property type="entry name" value="WD40 repeat-like"/>
    <property type="match status" value="1"/>
</dbReference>
<feature type="repeat" description="WD" evidence="8">
    <location>
        <begin position="69"/>
        <end position="101"/>
    </location>
</feature>
<dbReference type="Gene3D" id="2.40.100.10">
    <property type="entry name" value="Cyclophilin-like"/>
    <property type="match status" value="1"/>
</dbReference>
<dbReference type="InterPro" id="IPR002130">
    <property type="entry name" value="Cyclophilin-type_PPIase_dom"/>
</dbReference>
<dbReference type="Gene3D" id="2.130.10.10">
    <property type="entry name" value="YVTN repeat-like/Quinoprotein amine dehydrogenase"/>
    <property type="match status" value="2"/>
</dbReference>
<name>A0AAF0F102_9BASI</name>
<gene>
    <name evidence="11" type="primary">cyp15</name>
    <name evidence="11" type="ORF">MJAP1_001533</name>
</gene>
<dbReference type="InterPro" id="IPR036322">
    <property type="entry name" value="WD40_repeat_dom_sf"/>
</dbReference>
<reference evidence="11" key="1">
    <citation type="submission" date="2023-03" db="EMBL/GenBank/DDBJ databases">
        <title>Mating type loci evolution in Malassezia.</title>
        <authorList>
            <person name="Coelho M.A."/>
        </authorList>
    </citation>
    <scope>NUCLEOTIDE SEQUENCE</scope>
    <source>
        <strain evidence="11">CBS 9431</strain>
    </source>
</reference>
<dbReference type="GO" id="GO:0006457">
    <property type="term" value="P:protein folding"/>
    <property type="evidence" value="ECO:0007669"/>
    <property type="project" value="InterPro"/>
</dbReference>
<evidence type="ECO:0000313" key="11">
    <source>
        <dbReference type="EMBL" id="WFD38574.1"/>
    </source>
</evidence>
<dbReference type="GeneID" id="85225182"/>
<keyword evidence="4 8" id="KW-0853">WD repeat</keyword>
<feature type="region of interest" description="Disordered" evidence="9">
    <location>
        <begin position="1"/>
        <end position="46"/>
    </location>
</feature>
<dbReference type="EMBL" id="CP119959">
    <property type="protein sequence ID" value="WFD38574.1"/>
    <property type="molecule type" value="Genomic_DNA"/>
</dbReference>
<dbReference type="SUPFAM" id="SSF50891">
    <property type="entry name" value="Cyclophilin-like"/>
    <property type="match status" value="1"/>
</dbReference>
<dbReference type="PANTHER" id="PTHR45625:SF4">
    <property type="entry name" value="PEPTIDYLPROLYL ISOMERASE DOMAIN AND WD REPEAT-CONTAINING PROTEIN 1"/>
    <property type="match status" value="1"/>
</dbReference>
<evidence type="ECO:0000256" key="1">
    <source>
        <dbReference type="ARBA" id="ARBA00000971"/>
    </source>
</evidence>
<keyword evidence="12" id="KW-1185">Reference proteome</keyword>
<dbReference type="EC" id="5.2.1.8" evidence="3"/>
<evidence type="ECO:0000256" key="4">
    <source>
        <dbReference type="ARBA" id="ARBA00022574"/>
    </source>
</evidence>
<accession>A0AAF0F102</accession>
<evidence type="ECO:0000256" key="2">
    <source>
        <dbReference type="ARBA" id="ARBA00007365"/>
    </source>
</evidence>
<dbReference type="InterPro" id="IPR020892">
    <property type="entry name" value="Cyclophilin-type_PPIase_CS"/>
</dbReference>
<evidence type="ECO:0000256" key="6">
    <source>
        <dbReference type="ARBA" id="ARBA00023110"/>
    </source>
</evidence>
<evidence type="ECO:0000256" key="5">
    <source>
        <dbReference type="ARBA" id="ARBA00022737"/>
    </source>
</evidence>
<evidence type="ECO:0000256" key="9">
    <source>
        <dbReference type="SAM" id="MobiDB-lite"/>
    </source>
</evidence>
<dbReference type="Pfam" id="PF00160">
    <property type="entry name" value="Pro_isomerase"/>
    <property type="match status" value="1"/>
</dbReference>
<sequence>MTEATSAAPKRPRSAEPLDESSDDEMGPMPVQAGTESAAEAEKSKRRKTLQYERLYLDQLPSADRYYKSLMHRDTINFVSVTPHTAFVVTTSIDGHVKFWKKQTSGIEFVKHYRAHVAMVVNVCTSADGAYFATIAADGSVKVFDVLNFDLINMIDLPYTPRACCWVHRRGSADLVLAIAEENSTSVRFYDGRGDGTPTDTVTHMHRQPCHLLAYHEPSDCVVSADVGGMVEYWQPTEPYQVPPGLFSLKSSTDLFEFKKTRSAPTTLTFSHDYSQFVTTSACDRQVRVFSFAKGKLLRKYDESLTAVQEMQQAGTAAYQLDDMEFGRRLAVERELDATALSGLADATLNATGAGTANAIFDESGNFLLYGTMFGIKVVNLKSNKVCRLLGKDETMRFLHLSMYQGIPDKKNPTSIDLAASENPLVQKAEQDPTLFCSAFKRGRFYMFTRSEPESDPNSKLSGSDRDVFNEKPTREEQAVASTVPAARKRVVANNATLHTTLGDIQLKLYPDLVPKTVENFVGLAKKKYYDGVIFHRVIKKFMLQTGDPLGDGTGGESLWGKEFEDEFTPELRHDKPYTLSMANAGPNTNGSQFFITTVPTPWLDDKHTVFGQATAGLDVIHQIEHCKKRRGDRPEEPIEILSVSLGN</sequence>
<evidence type="ECO:0000256" key="8">
    <source>
        <dbReference type="PROSITE-ProRule" id="PRU00221"/>
    </source>
</evidence>
<evidence type="ECO:0000313" key="12">
    <source>
        <dbReference type="Proteomes" id="UP001217754"/>
    </source>
</evidence>
<dbReference type="RefSeq" id="XP_060121471.1">
    <property type="nucleotide sequence ID" value="XM_060265488.1"/>
</dbReference>
<protein>
    <recommendedName>
        <fullName evidence="3">peptidylprolyl isomerase</fullName>
        <ecNumber evidence="3">5.2.1.8</ecNumber>
    </recommendedName>
</protein>
<dbReference type="InterPro" id="IPR015943">
    <property type="entry name" value="WD40/YVTN_repeat-like_dom_sf"/>
</dbReference>
<dbReference type="CDD" id="cd01927">
    <property type="entry name" value="cyclophilin_WD40"/>
    <property type="match status" value="1"/>
</dbReference>
<dbReference type="InterPro" id="IPR029000">
    <property type="entry name" value="Cyclophilin-like_dom_sf"/>
</dbReference>
<evidence type="ECO:0000256" key="3">
    <source>
        <dbReference type="ARBA" id="ARBA00013194"/>
    </source>
</evidence>
<dbReference type="InterPro" id="IPR001680">
    <property type="entry name" value="WD40_rpt"/>
</dbReference>
<comment type="similarity">
    <text evidence="2">Belongs to the cyclophilin-type PPIase family.</text>
</comment>
<dbReference type="FunFam" id="2.130.10.10:FF:000450">
    <property type="entry name" value="Peptidylprolyl isomerase domain and WD-repeat protein 1"/>
    <property type="match status" value="1"/>
</dbReference>
<dbReference type="PANTHER" id="PTHR45625">
    <property type="entry name" value="PEPTIDYL-PROLYL CIS-TRANS ISOMERASE-RELATED"/>
    <property type="match status" value="1"/>
</dbReference>
<proteinExistence type="inferred from homology"/>
<dbReference type="InterPro" id="IPR044666">
    <property type="entry name" value="Cyclophilin_A-like"/>
</dbReference>
<dbReference type="GO" id="GO:0003755">
    <property type="term" value="F:peptidyl-prolyl cis-trans isomerase activity"/>
    <property type="evidence" value="ECO:0007669"/>
    <property type="project" value="UniProtKB-KW"/>
</dbReference>
<dbReference type="Pfam" id="PF00400">
    <property type="entry name" value="WD40"/>
    <property type="match status" value="2"/>
</dbReference>
<dbReference type="PRINTS" id="PR00153">
    <property type="entry name" value="CSAPPISMRASE"/>
</dbReference>
<comment type="catalytic activity">
    <reaction evidence="1">
        <text>[protein]-peptidylproline (omega=180) = [protein]-peptidylproline (omega=0)</text>
        <dbReference type="Rhea" id="RHEA:16237"/>
        <dbReference type="Rhea" id="RHEA-COMP:10747"/>
        <dbReference type="Rhea" id="RHEA-COMP:10748"/>
        <dbReference type="ChEBI" id="CHEBI:83833"/>
        <dbReference type="ChEBI" id="CHEBI:83834"/>
        <dbReference type="EC" id="5.2.1.8"/>
    </reaction>
</comment>
<keyword evidence="7 11" id="KW-0413">Isomerase</keyword>
<dbReference type="GO" id="GO:0005634">
    <property type="term" value="C:nucleus"/>
    <property type="evidence" value="ECO:0007669"/>
    <property type="project" value="UniProtKB-ARBA"/>
</dbReference>
<feature type="repeat" description="WD" evidence="8">
    <location>
        <begin position="113"/>
        <end position="154"/>
    </location>
</feature>
<feature type="domain" description="PPIase cyclophilin-type" evidence="10">
    <location>
        <begin position="492"/>
        <end position="646"/>
    </location>
</feature>
<dbReference type="Proteomes" id="UP001217754">
    <property type="component" value="Chromosome 2"/>
</dbReference>
<dbReference type="SMART" id="SM00320">
    <property type="entry name" value="WD40"/>
    <property type="match status" value="4"/>
</dbReference>
<dbReference type="AlphaFoldDB" id="A0AAF0F102"/>
<keyword evidence="5" id="KW-0677">Repeat</keyword>
<evidence type="ECO:0000259" key="10">
    <source>
        <dbReference type="PROSITE" id="PS50072"/>
    </source>
</evidence>
<dbReference type="PROSITE" id="PS50082">
    <property type="entry name" value="WD_REPEATS_2"/>
    <property type="match status" value="2"/>
</dbReference>
<keyword evidence="6" id="KW-0697">Rotamase</keyword>
<dbReference type="PROSITE" id="PS00170">
    <property type="entry name" value="CSA_PPIASE_1"/>
    <property type="match status" value="1"/>
</dbReference>